<evidence type="ECO:0000256" key="1">
    <source>
        <dbReference type="SAM" id="MobiDB-lite"/>
    </source>
</evidence>
<protein>
    <recommendedName>
        <fullName evidence="6">Transporter</fullName>
    </recommendedName>
</protein>
<feature type="compositionally biased region" description="Low complexity" evidence="1">
    <location>
        <begin position="152"/>
        <end position="187"/>
    </location>
</feature>
<dbReference type="AlphaFoldDB" id="A0A2G8S5I7"/>
<feature type="compositionally biased region" description="Polar residues" evidence="1">
    <location>
        <begin position="141"/>
        <end position="151"/>
    </location>
</feature>
<keyword evidence="2" id="KW-1133">Transmembrane helix</keyword>
<gene>
    <name evidence="4" type="ORF">GSI_09054</name>
</gene>
<feature type="compositionally biased region" description="Polar residues" evidence="1">
    <location>
        <begin position="103"/>
        <end position="134"/>
    </location>
</feature>
<dbReference type="EMBL" id="AYKW01000023">
    <property type="protein sequence ID" value="PIL29007.1"/>
    <property type="molecule type" value="Genomic_DNA"/>
</dbReference>
<sequence length="216" mass="22387">MHLIIFFVLLRILCAAAYPSPIGFPPALTDKDLGGPANVLEIPLLLAPTRVGEGDSSESNGHMGRVSPVVQGMLLNPLVNRAVALSALPTSTSLQVIIPPTPSRTSLYPQPTSAQLPTHTQPESTAEKTSSIPSTPHALSVSLSDVITPTATSDGDGTSDSGDSGSGSDPSIPTPTSTDSSSSSSSSKLGTILGSVFGIVIFIVMIVVFVIWWRRN</sequence>
<feature type="signal peptide" evidence="3">
    <location>
        <begin position="1"/>
        <end position="17"/>
    </location>
</feature>
<accession>A0A2G8S5I7</accession>
<dbReference type="OrthoDB" id="10568081at2759"/>
<feature type="chain" id="PRO_5013936808" description="Transporter" evidence="3">
    <location>
        <begin position="18"/>
        <end position="216"/>
    </location>
</feature>
<evidence type="ECO:0000313" key="4">
    <source>
        <dbReference type="EMBL" id="PIL29007.1"/>
    </source>
</evidence>
<feature type="transmembrane region" description="Helical" evidence="2">
    <location>
        <begin position="192"/>
        <end position="213"/>
    </location>
</feature>
<organism evidence="4 5">
    <name type="scientific">Ganoderma sinense ZZ0214-1</name>
    <dbReference type="NCBI Taxonomy" id="1077348"/>
    <lineage>
        <taxon>Eukaryota</taxon>
        <taxon>Fungi</taxon>
        <taxon>Dikarya</taxon>
        <taxon>Basidiomycota</taxon>
        <taxon>Agaricomycotina</taxon>
        <taxon>Agaricomycetes</taxon>
        <taxon>Polyporales</taxon>
        <taxon>Polyporaceae</taxon>
        <taxon>Ganoderma</taxon>
    </lineage>
</organism>
<reference evidence="4 5" key="1">
    <citation type="journal article" date="2015" name="Sci. Rep.">
        <title>Chromosome-level genome map provides insights into diverse defense mechanisms in the medicinal fungus Ganoderma sinense.</title>
        <authorList>
            <person name="Zhu Y."/>
            <person name="Xu J."/>
            <person name="Sun C."/>
            <person name="Zhou S."/>
            <person name="Xu H."/>
            <person name="Nelson D.R."/>
            <person name="Qian J."/>
            <person name="Song J."/>
            <person name="Luo H."/>
            <person name="Xiang L."/>
            <person name="Li Y."/>
            <person name="Xu Z."/>
            <person name="Ji A."/>
            <person name="Wang L."/>
            <person name="Lu S."/>
            <person name="Hayward A."/>
            <person name="Sun W."/>
            <person name="Li X."/>
            <person name="Schwartz D.C."/>
            <person name="Wang Y."/>
            <person name="Chen S."/>
        </authorList>
    </citation>
    <scope>NUCLEOTIDE SEQUENCE [LARGE SCALE GENOMIC DNA]</scope>
    <source>
        <strain evidence="4 5">ZZ0214-1</strain>
    </source>
</reference>
<keyword evidence="2" id="KW-0812">Transmembrane</keyword>
<name>A0A2G8S5I7_9APHY</name>
<feature type="region of interest" description="Disordered" evidence="1">
    <location>
        <begin position="96"/>
        <end position="187"/>
    </location>
</feature>
<comment type="caution">
    <text evidence="4">The sequence shown here is derived from an EMBL/GenBank/DDBJ whole genome shotgun (WGS) entry which is preliminary data.</text>
</comment>
<proteinExistence type="predicted"/>
<keyword evidence="2" id="KW-0472">Membrane</keyword>
<dbReference type="Proteomes" id="UP000230002">
    <property type="component" value="Unassembled WGS sequence"/>
</dbReference>
<keyword evidence="3" id="KW-0732">Signal</keyword>
<evidence type="ECO:0000256" key="3">
    <source>
        <dbReference type="SAM" id="SignalP"/>
    </source>
</evidence>
<evidence type="ECO:0000256" key="2">
    <source>
        <dbReference type="SAM" id="Phobius"/>
    </source>
</evidence>
<evidence type="ECO:0008006" key="6">
    <source>
        <dbReference type="Google" id="ProtNLM"/>
    </source>
</evidence>
<evidence type="ECO:0000313" key="5">
    <source>
        <dbReference type="Proteomes" id="UP000230002"/>
    </source>
</evidence>
<keyword evidence="5" id="KW-1185">Reference proteome</keyword>